<dbReference type="EMBL" id="LFBV01000002">
    <property type="protein sequence ID" value="OKH94416.1"/>
    <property type="molecule type" value="Genomic_DNA"/>
</dbReference>
<dbReference type="InterPro" id="IPR001646">
    <property type="entry name" value="5peptide_repeat"/>
</dbReference>
<keyword evidence="2" id="KW-1185">Reference proteome</keyword>
<gene>
    <name evidence="1" type="ORF">AB852_08905</name>
</gene>
<name>A0A1Q4V9A2_9ACTN</name>
<sequence length="196" mass="20654">MAPAPAPAAAATVITAVARTIECRESAPATMSPAWVSCGGAWRTTCWAGSYVRSHAADKEHELPSVHDSSWPILSQDDSADMRAALTVLAFRAPSHDRDFRPDPSGTRLDSVELVASGQRAVLRDARPSGMSLIHAALIHADLSGADLHGSTLSGADLARVKLTGAQLTAHCLGPLARTCPKAVERRVDIDAVSRF</sequence>
<evidence type="ECO:0008006" key="3">
    <source>
        <dbReference type="Google" id="ProtNLM"/>
    </source>
</evidence>
<evidence type="ECO:0000313" key="2">
    <source>
        <dbReference type="Proteomes" id="UP000186455"/>
    </source>
</evidence>
<accession>A0A1Q4V9A2</accession>
<dbReference type="Pfam" id="PF00805">
    <property type="entry name" value="Pentapeptide"/>
    <property type="match status" value="1"/>
</dbReference>
<dbReference type="Proteomes" id="UP000186455">
    <property type="component" value="Unassembled WGS sequence"/>
</dbReference>
<comment type="caution">
    <text evidence="1">The sequence shown here is derived from an EMBL/GenBank/DDBJ whole genome shotgun (WGS) entry which is preliminary data.</text>
</comment>
<organism evidence="1 2">
    <name type="scientific">Streptomyces uncialis</name>
    <dbReference type="NCBI Taxonomy" id="1048205"/>
    <lineage>
        <taxon>Bacteria</taxon>
        <taxon>Bacillati</taxon>
        <taxon>Actinomycetota</taxon>
        <taxon>Actinomycetes</taxon>
        <taxon>Kitasatosporales</taxon>
        <taxon>Streptomycetaceae</taxon>
        <taxon>Streptomyces</taxon>
    </lineage>
</organism>
<dbReference type="AlphaFoldDB" id="A0A1Q4V9A2"/>
<reference evidence="1 2" key="1">
    <citation type="submission" date="2015-06" db="EMBL/GenBank/DDBJ databases">
        <title>Cloning and characterization of the uncialamcin biosynthetic gene cluster.</title>
        <authorList>
            <person name="Yan X."/>
            <person name="Huang T."/>
            <person name="Ge H."/>
            <person name="Shen B."/>
        </authorList>
    </citation>
    <scope>NUCLEOTIDE SEQUENCE [LARGE SCALE GENOMIC DNA]</scope>
    <source>
        <strain evidence="1 2">DCA2648</strain>
    </source>
</reference>
<proteinExistence type="predicted"/>
<dbReference type="Gene3D" id="2.160.20.80">
    <property type="entry name" value="E3 ubiquitin-protein ligase SopA"/>
    <property type="match status" value="1"/>
</dbReference>
<protein>
    <recommendedName>
        <fullName evidence="3">Pentapeptide repeat-containing protein</fullName>
    </recommendedName>
</protein>
<evidence type="ECO:0000313" key="1">
    <source>
        <dbReference type="EMBL" id="OKH94416.1"/>
    </source>
</evidence>
<dbReference type="SUPFAM" id="SSF141571">
    <property type="entry name" value="Pentapeptide repeat-like"/>
    <property type="match status" value="1"/>
</dbReference>
<dbReference type="STRING" id="1048205.AB852_08905"/>